<sequence length="288" mass="32399">MSKYVPVRLAYKTVEPVCGASDKPPIIFLHALTASSDCWLDIPQTIANETKRKIYLLDARNHGDSEWSDEFDLDVYSIDLVQFMDTLNIPKAALLGHSMGGMTAIKTALKEKDRVEMIIVEDMTVRKFPKAVMDMMPKSLTLIQQATEQIPSDIDENDAKKFLFEYVHNQLPPEGKELLKRRDNDAHILTSLKRNPDGGYSLKANIKAILDAVKNTETLISEPNGLYDGPAYFIYGTYSPFVGEADEPYIREFFPNAEFQAIEGATHSVHTDCPQEFTDAVLKFLSKA</sequence>
<evidence type="ECO:0000256" key="2">
    <source>
        <dbReference type="ARBA" id="ARBA00022801"/>
    </source>
</evidence>
<evidence type="ECO:0000256" key="6">
    <source>
        <dbReference type="ARBA" id="ARBA00043742"/>
    </source>
</evidence>
<dbReference type="InterPro" id="IPR029058">
    <property type="entry name" value="AB_hydrolase_fold"/>
</dbReference>
<protein>
    <recommendedName>
        <fullName evidence="7">sn-1-specific diacylglycerol lipase ABHD11</fullName>
        <ecNumber evidence="3">3.1.1.116</ecNumber>
    </recommendedName>
    <alternativeName>
        <fullName evidence="4">Alpha/beta hydrolase domain-containing protein 11</fullName>
    </alternativeName>
</protein>
<dbReference type="OMA" id="EMLEMVI"/>
<dbReference type="SUPFAM" id="SSF53474">
    <property type="entry name" value="alpha/beta-Hydrolases"/>
    <property type="match status" value="1"/>
</dbReference>
<keyword evidence="2 13" id="KW-0378">Hydrolase</keyword>
<dbReference type="Proteomes" id="UP000054359">
    <property type="component" value="Unassembled WGS sequence"/>
</dbReference>
<dbReference type="EMBL" id="KK117367">
    <property type="protein sequence ID" value="KFM70264.1"/>
    <property type="molecule type" value="Genomic_DNA"/>
</dbReference>
<evidence type="ECO:0000256" key="11">
    <source>
        <dbReference type="ARBA" id="ARBA00048919"/>
    </source>
</evidence>
<dbReference type="GO" id="GO:0016787">
    <property type="term" value="F:hydrolase activity"/>
    <property type="evidence" value="ECO:0007669"/>
    <property type="project" value="UniProtKB-KW"/>
</dbReference>
<dbReference type="OrthoDB" id="8119704at2759"/>
<dbReference type="STRING" id="407821.A0A087TYS5"/>
<organism evidence="13 14">
    <name type="scientific">Stegodyphus mimosarum</name>
    <name type="common">African social velvet spider</name>
    <dbReference type="NCBI Taxonomy" id="407821"/>
    <lineage>
        <taxon>Eukaryota</taxon>
        <taxon>Metazoa</taxon>
        <taxon>Ecdysozoa</taxon>
        <taxon>Arthropoda</taxon>
        <taxon>Chelicerata</taxon>
        <taxon>Arachnida</taxon>
        <taxon>Araneae</taxon>
        <taxon>Araneomorphae</taxon>
        <taxon>Entelegynae</taxon>
        <taxon>Eresoidea</taxon>
        <taxon>Eresidae</taxon>
        <taxon>Stegodyphus</taxon>
    </lineage>
</organism>
<dbReference type="PANTHER" id="PTHR46118:SF4">
    <property type="entry name" value="PROTEIN ABHD11"/>
    <property type="match status" value="1"/>
</dbReference>
<proteinExistence type="inferred from homology"/>
<reference evidence="13 14" key="1">
    <citation type="submission" date="2013-11" db="EMBL/GenBank/DDBJ databases">
        <title>Genome sequencing of Stegodyphus mimosarum.</title>
        <authorList>
            <person name="Bechsgaard J."/>
        </authorList>
    </citation>
    <scope>NUCLEOTIDE SEQUENCE [LARGE SCALE GENOMIC DNA]</scope>
</reference>
<gene>
    <name evidence="13" type="ORF">X975_07248</name>
</gene>
<evidence type="ECO:0000256" key="8">
    <source>
        <dbReference type="ARBA" id="ARBA00048283"/>
    </source>
</evidence>
<name>A0A087TYS5_STEMI</name>
<evidence type="ECO:0000256" key="3">
    <source>
        <dbReference type="ARBA" id="ARBA00026104"/>
    </source>
</evidence>
<dbReference type="Gene3D" id="3.40.50.1820">
    <property type="entry name" value="alpha/beta hydrolase"/>
    <property type="match status" value="1"/>
</dbReference>
<dbReference type="EC" id="3.1.1.116" evidence="3"/>
<feature type="domain" description="AB hydrolase-1" evidence="12">
    <location>
        <begin position="24"/>
        <end position="270"/>
    </location>
</feature>
<keyword evidence="14" id="KW-1185">Reference proteome</keyword>
<evidence type="ECO:0000256" key="9">
    <source>
        <dbReference type="ARBA" id="ARBA00048504"/>
    </source>
</evidence>
<feature type="non-terminal residue" evidence="13">
    <location>
        <position position="288"/>
    </location>
</feature>
<evidence type="ECO:0000313" key="14">
    <source>
        <dbReference type="Proteomes" id="UP000054359"/>
    </source>
</evidence>
<evidence type="ECO:0000256" key="7">
    <source>
        <dbReference type="ARBA" id="ARBA00044064"/>
    </source>
</evidence>
<comment type="catalytic activity">
    <reaction evidence="6">
        <text>a 1,3-diacyl-sn-glycerol + H2O = a 1-acyl-sn-glycerol + a fatty acid + H(+)</text>
        <dbReference type="Rhea" id="RHEA:38503"/>
        <dbReference type="ChEBI" id="CHEBI:15377"/>
        <dbReference type="ChEBI" id="CHEBI:15378"/>
        <dbReference type="ChEBI" id="CHEBI:28868"/>
        <dbReference type="ChEBI" id="CHEBI:64683"/>
        <dbReference type="ChEBI" id="CHEBI:77272"/>
    </reaction>
</comment>
<comment type="catalytic activity">
    <reaction evidence="10">
        <text>1-octadecanoyl-2-(9Z-octadecenoyl)-sn-glycerol + H2O = 2-(9Z-octadecenoyl)-glycerol + octadecanoate + H(+)</text>
        <dbReference type="Rhea" id="RHEA:77103"/>
        <dbReference type="ChEBI" id="CHEBI:15377"/>
        <dbReference type="ChEBI" id="CHEBI:15378"/>
        <dbReference type="ChEBI" id="CHEBI:25629"/>
        <dbReference type="ChEBI" id="CHEBI:73990"/>
        <dbReference type="ChEBI" id="CHEBI:75468"/>
    </reaction>
</comment>
<dbReference type="PANTHER" id="PTHR46118">
    <property type="entry name" value="PROTEIN ABHD11"/>
    <property type="match status" value="1"/>
</dbReference>
<evidence type="ECO:0000256" key="4">
    <source>
        <dbReference type="ARBA" id="ARBA00042703"/>
    </source>
</evidence>
<comment type="catalytic activity">
    <reaction evidence="9">
        <text>1,2-didecanoylglycerol + H2O = decanoylglycerol + decanoate + H(+)</text>
        <dbReference type="Rhea" id="RHEA:48596"/>
        <dbReference type="ChEBI" id="CHEBI:11152"/>
        <dbReference type="ChEBI" id="CHEBI:15377"/>
        <dbReference type="ChEBI" id="CHEBI:15378"/>
        <dbReference type="ChEBI" id="CHEBI:27689"/>
        <dbReference type="ChEBI" id="CHEBI:90605"/>
    </reaction>
</comment>
<evidence type="ECO:0000256" key="5">
    <source>
        <dbReference type="ARBA" id="ARBA00043667"/>
    </source>
</evidence>
<comment type="catalytic activity">
    <reaction evidence="8">
        <text>1-octadecanoyl-2-(4Z,7Z,10Z,13Z,16Z,19Z-docosahexaenoyl)-sn-glycerol + H2O = 2-(4Z,7Z,10Z,13Z,16Z,19Z-docosahexaenoyl)-glycerol + octadecanoate + H(+)</text>
        <dbReference type="Rhea" id="RHEA:77107"/>
        <dbReference type="ChEBI" id="CHEBI:15377"/>
        <dbReference type="ChEBI" id="CHEBI:15378"/>
        <dbReference type="ChEBI" id="CHEBI:25629"/>
        <dbReference type="ChEBI" id="CHEBI:77129"/>
        <dbReference type="ChEBI" id="CHEBI:186738"/>
    </reaction>
</comment>
<comment type="similarity">
    <text evidence="1">Belongs to the AB hydrolase superfamily.</text>
</comment>
<evidence type="ECO:0000256" key="1">
    <source>
        <dbReference type="ARBA" id="ARBA00008645"/>
    </source>
</evidence>
<comment type="catalytic activity">
    <reaction evidence="11">
        <text>1-octadecanoyl-2-(5Z,8Z,11Z,14Z-eicosatetraenoyl)-sn-glycerol + H2O = 2-(5Z,8Z,11Z,14Z-eicosatetraenoyl)-glycerol + octadecanoate + H(+)</text>
        <dbReference type="Rhea" id="RHEA:38507"/>
        <dbReference type="ChEBI" id="CHEBI:15377"/>
        <dbReference type="ChEBI" id="CHEBI:15378"/>
        <dbReference type="ChEBI" id="CHEBI:25629"/>
        <dbReference type="ChEBI" id="CHEBI:52392"/>
        <dbReference type="ChEBI" id="CHEBI:75728"/>
    </reaction>
</comment>
<dbReference type="InterPro" id="IPR000073">
    <property type="entry name" value="AB_hydrolase_1"/>
</dbReference>
<accession>A0A087TYS5</accession>
<dbReference type="Pfam" id="PF00561">
    <property type="entry name" value="Abhydrolase_1"/>
    <property type="match status" value="1"/>
</dbReference>
<evidence type="ECO:0000256" key="10">
    <source>
        <dbReference type="ARBA" id="ARBA00048513"/>
    </source>
</evidence>
<comment type="catalytic activity">
    <reaction evidence="5">
        <text>a 1,2-diacyl-sn-glycerol + H2O = a 2-acylglycerol + a fatty acid + H(+)</text>
        <dbReference type="Rhea" id="RHEA:33275"/>
        <dbReference type="ChEBI" id="CHEBI:15377"/>
        <dbReference type="ChEBI" id="CHEBI:15378"/>
        <dbReference type="ChEBI" id="CHEBI:17389"/>
        <dbReference type="ChEBI" id="CHEBI:17815"/>
        <dbReference type="ChEBI" id="CHEBI:28868"/>
        <dbReference type="EC" id="3.1.1.116"/>
    </reaction>
</comment>
<evidence type="ECO:0000313" key="13">
    <source>
        <dbReference type="EMBL" id="KFM70264.1"/>
    </source>
</evidence>
<dbReference type="AlphaFoldDB" id="A0A087TYS5"/>
<evidence type="ECO:0000259" key="12">
    <source>
        <dbReference type="Pfam" id="PF00561"/>
    </source>
</evidence>